<comment type="caution">
    <text evidence="2">The sequence shown here is derived from an EMBL/GenBank/DDBJ whole genome shotgun (WGS) entry which is preliminary data.</text>
</comment>
<dbReference type="EMBL" id="QGGT01000004">
    <property type="protein sequence ID" value="PWK33471.1"/>
    <property type="molecule type" value="Genomic_DNA"/>
</dbReference>
<dbReference type="Pfam" id="PF18928">
    <property type="entry name" value="DUF5677"/>
    <property type="match status" value="1"/>
</dbReference>
<keyword evidence="3" id="KW-1185">Reference proteome</keyword>
<feature type="compositionally biased region" description="Polar residues" evidence="1">
    <location>
        <begin position="263"/>
        <end position="285"/>
    </location>
</feature>
<proteinExistence type="predicted"/>
<dbReference type="Proteomes" id="UP000245754">
    <property type="component" value="Unassembled WGS sequence"/>
</dbReference>
<feature type="region of interest" description="Disordered" evidence="1">
    <location>
        <begin position="261"/>
        <end position="285"/>
    </location>
</feature>
<accession>A0A316EP36</accession>
<evidence type="ECO:0000256" key="1">
    <source>
        <dbReference type="SAM" id="MobiDB-lite"/>
    </source>
</evidence>
<gene>
    <name evidence="2" type="ORF">C7419_104146</name>
</gene>
<dbReference type="AlphaFoldDB" id="A0A316EP36"/>
<dbReference type="InterPro" id="IPR043733">
    <property type="entry name" value="DUF5677"/>
</dbReference>
<name>A0A316EP36_9BURK</name>
<sequence length="285" mass="31939">MTHKKIAERANYARFPYSINEIAITYGAAPATDAETIVQRRDRTERRNLYAELFAKADNLKNLARRLSDYLCTRQFPDHQVIAVAMWIRCVSACETTLLLAERGQPVEAASVLRSGVEHMFWGCALLQRPEVHEWLRNNEREQKRKQGARMSRHKLVRQSVTEAQRRYLKEKASEPEIQTKSVEQAAESAGMEVLFDAAYRGLSLMGVHAGLSSTAFSVQHGRLTHSPTDEQLHTLLTTLDMCLSEGYRQLAAFANELAPPNAVSTPTQQQAADGNSPIANSEDA</sequence>
<reference evidence="2 3" key="1">
    <citation type="submission" date="2018-05" db="EMBL/GenBank/DDBJ databases">
        <title>Genomic Encyclopedia of Type Strains, Phase IV (KMG-V): Genome sequencing to study the core and pangenomes of soil and plant-associated prokaryotes.</title>
        <authorList>
            <person name="Whitman W."/>
        </authorList>
    </citation>
    <scope>NUCLEOTIDE SEQUENCE [LARGE SCALE GENOMIC DNA]</scope>
    <source>
        <strain evidence="2 3">SLV-132</strain>
    </source>
</reference>
<protein>
    <submittedName>
        <fullName evidence="2">Uncharacterized protein</fullName>
    </submittedName>
</protein>
<evidence type="ECO:0000313" key="3">
    <source>
        <dbReference type="Proteomes" id="UP000245754"/>
    </source>
</evidence>
<evidence type="ECO:0000313" key="2">
    <source>
        <dbReference type="EMBL" id="PWK33471.1"/>
    </source>
</evidence>
<organism evidence="2 3">
    <name type="scientific">Cupriavidus plantarum</name>
    <dbReference type="NCBI Taxonomy" id="942865"/>
    <lineage>
        <taxon>Bacteria</taxon>
        <taxon>Pseudomonadati</taxon>
        <taxon>Pseudomonadota</taxon>
        <taxon>Betaproteobacteria</taxon>
        <taxon>Burkholderiales</taxon>
        <taxon>Burkholderiaceae</taxon>
        <taxon>Cupriavidus</taxon>
    </lineage>
</organism>
<dbReference type="RefSeq" id="WP_109584582.1">
    <property type="nucleotide sequence ID" value="NZ_QGGT01000004.1"/>
</dbReference>